<dbReference type="InterPro" id="IPR036388">
    <property type="entry name" value="WH-like_DNA-bd_sf"/>
</dbReference>
<dbReference type="InterPro" id="IPR039425">
    <property type="entry name" value="RNA_pol_sigma-70-like"/>
</dbReference>
<dbReference type="AlphaFoldDB" id="A0A6N7PZD9"/>
<evidence type="ECO:0000313" key="7">
    <source>
        <dbReference type="EMBL" id="MRG94061.1"/>
    </source>
</evidence>
<dbReference type="SUPFAM" id="SSF88946">
    <property type="entry name" value="Sigma2 domain of RNA polymerase sigma factors"/>
    <property type="match status" value="1"/>
</dbReference>
<dbReference type="PANTHER" id="PTHR43133">
    <property type="entry name" value="RNA POLYMERASE ECF-TYPE SIGMA FACTO"/>
    <property type="match status" value="1"/>
</dbReference>
<evidence type="ECO:0000313" key="8">
    <source>
        <dbReference type="Proteomes" id="UP000440224"/>
    </source>
</evidence>
<reference evidence="7 8" key="1">
    <citation type="submission" date="2019-10" db="EMBL/GenBank/DDBJ databases">
        <title>A soil myxobacterium in the family Polyangiaceae.</title>
        <authorList>
            <person name="Li Y."/>
            <person name="Wang J."/>
        </authorList>
    </citation>
    <scope>NUCLEOTIDE SEQUENCE [LARGE SCALE GENOMIC DNA]</scope>
    <source>
        <strain evidence="7 8">DSM 14734</strain>
    </source>
</reference>
<dbReference type="InterPro" id="IPR013324">
    <property type="entry name" value="RNA_pol_sigma_r3/r4-like"/>
</dbReference>
<dbReference type="Pfam" id="PF08281">
    <property type="entry name" value="Sigma70_r4_2"/>
    <property type="match status" value="1"/>
</dbReference>
<dbReference type="Proteomes" id="UP000440224">
    <property type="component" value="Unassembled WGS sequence"/>
</dbReference>
<dbReference type="InterPro" id="IPR013325">
    <property type="entry name" value="RNA_pol_sigma_r2"/>
</dbReference>
<accession>A0A6N7PZD9</accession>
<dbReference type="GO" id="GO:0016987">
    <property type="term" value="F:sigma factor activity"/>
    <property type="evidence" value="ECO:0007669"/>
    <property type="project" value="UniProtKB-KW"/>
</dbReference>
<dbReference type="InterPro" id="IPR014284">
    <property type="entry name" value="RNA_pol_sigma-70_dom"/>
</dbReference>
<feature type="domain" description="RNA polymerase sigma-70 region 2" evidence="5">
    <location>
        <begin position="45"/>
        <end position="110"/>
    </location>
</feature>
<keyword evidence="8" id="KW-1185">Reference proteome</keyword>
<dbReference type="InterPro" id="IPR007627">
    <property type="entry name" value="RNA_pol_sigma70_r2"/>
</dbReference>
<evidence type="ECO:0000256" key="3">
    <source>
        <dbReference type="ARBA" id="ARBA00023082"/>
    </source>
</evidence>
<dbReference type="RefSeq" id="WP_153820892.1">
    <property type="nucleotide sequence ID" value="NZ_WJIE01000005.1"/>
</dbReference>
<evidence type="ECO:0000256" key="2">
    <source>
        <dbReference type="ARBA" id="ARBA00023015"/>
    </source>
</evidence>
<evidence type="ECO:0000259" key="5">
    <source>
        <dbReference type="Pfam" id="PF04542"/>
    </source>
</evidence>
<organism evidence="7 8">
    <name type="scientific">Polyangium spumosum</name>
    <dbReference type="NCBI Taxonomy" id="889282"/>
    <lineage>
        <taxon>Bacteria</taxon>
        <taxon>Pseudomonadati</taxon>
        <taxon>Myxococcota</taxon>
        <taxon>Polyangia</taxon>
        <taxon>Polyangiales</taxon>
        <taxon>Polyangiaceae</taxon>
        <taxon>Polyangium</taxon>
    </lineage>
</organism>
<dbReference type="Pfam" id="PF04542">
    <property type="entry name" value="Sigma70_r2"/>
    <property type="match status" value="1"/>
</dbReference>
<dbReference type="EMBL" id="WJIE01000005">
    <property type="protein sequence ID" value="MRG94061.1"/>
    <property type="molecule type" value="Genomic_DNA"/>
</dbReference>
<comment type="similarity">
    <text evidence="1">Belongs to the sigma-70 factor family. ECF subfamily.</text>
</comment>
<sequence length="230" mass="25667">MAVQAVTTTRTSAAPPAPAGAEARLSELIERVKNGDTVALDALTRTIRPHVERQLARYPVSDEDRLDLVQSTLLQVIRRIRSFRGDSSFTTWLFRVTANEALMLMRSQRRQRARFVGGLDLEDLSVLPTMRAPALEDDAASVAERERFVRLALGELPNDYRDVVMAHYHEDLGLQEIAQKLMVSESAVRSRLHRARLRLRAILNATPYGRELQAGFVPAERRGAPGTTAG</sequence>
<evidence type="ECO:0000256" key="4">
    <source>
        <dbReference type="ARBA" id="ARBA00023163"/>
    </source>
</evidence>
<gene>
    <name evidence="7" type="ORF">GF068_19365</name>
</gene>
<keyword evidence="3" id="KW-0731">Sigma factor</keyword>
<evidence type="ECO:0000256" key="1">
    <source>
        <dbReference type="ARBA" id="ARBA00010641"/>
    </source>
</evidence>
<dbReference type="Gene3D" id="1.10.1740.10">
    <property type="match status" value="1"/>
</dbReference>
<dbReference type="GO" id="GO:0003677">
    <property type="term" value="F:DNA binding"/>
    <property type="evidence" value="ECO:0007669"/>
    <property type="project" value="InterPro"/>
</dbReference>
<dbReference type="Gene3D" id="1.10.10.10">
    <property type="entry name" value="Winged helix-like DNA-binding domain superfamily/Winged helix DNA-binding domain"/>
    <property type="match status" value="1"/>
</dbReference>
<evidence type="ECO:0000259" key="6">
    <source>
        <dbReference type="Pfam" id="PF08281"/>
    </source>
</evidence>
<dbReference type="PANTHER" id="PTHR43133:SF51">
    <property type="entry name" value="RNA POLYMERASE SIGMA FACTOR"/>
    <property type="match status" value="1"/>
</dbReference>
<dbReference type="GO" id="GO:0006352">
    <property type="term" value="P:DNA-templated transcription initiation"/>
    <property type="evidence" value="ECO:0007669"/>
    <property type="project" value="InterPro"/>
</dbReference>
<feature type="domain" description="RNA polymerase sigma factor 70 region 4 type 2" evidence="6">
    <location>
        <begin position="150"/>
        <end position="199"/>
    </location>
</feature>
<keyword evidence="2" id="KW-0805">Transcription regulation</keyword>
<keyword evidence="4" id="KW-0804">Transcription</keyword>
<dbReference type="SUPFAM" id="SSF88659">
    <property type="entry name" value="Sigma3 and sigma4 domains of RNA polymerase sigma factors"/>
    <property type="match status" value="1"/>
</dbReference>
<comment type="caution">
    <text evidence="7">The sequence shown here is derived from an EMBL/GenBank/DDBJ whole genome shotgun (WGS) entry which is preliminary data.</text>
</comment>
<name>A0A6N7PZD9_9BACT</name>
<dbReference type="InterPro" id="IPR013249">
    <property type="entry name" value="RNA_pol_sigma70_r4_t2"/>
</dbReference>
<protein>
    <submittedName>
        <fullName evidence="7">Sigma-70 family RNA polymerase sigma factor</fullName>
    </submittedName>
</protein>
<dbReference type="NCBIfam" id="TIGR02937">
    <property type="entry name" value="sigma70-ECF"/>
    <property type="match status" value="1"/>
</dbReference>
<dbReference type="OrthoDB" id="5244716at2"/>
<proteinExistence type="inferred from homology"/>